<evidence type="ECO:0000256" key="4">
    <source>
        <dbReference type="ARBA" id="ARBA00023136"/>
    </source>
</evidence>
<evidence type="ECO:0000313" key="10">
    <source>
        <dbReference type="Proteomes" id="UP000186547"/>
    </source>
</evidence>
<evidence type="ECO:0000256" key="6">
    <source>
        <dbReference type="SAM" id="Phobius"/>
    </source>
</evidence>
<dbReference type="KEGG" id="hlc:CHINAEXTREME06355"/>
<gene>
    <name evidence="8" type="ORF">C445_00270</name>
    <name evidence="7" type="ORF">CHINAEXTREME_06355</name>
</gene>
<feature type="transmembrane region" description="Helical" evidence="6">
    <location>
        <begin position="341"/>
        <end position="363"/>
    </location>
</feature>
<comment type="subcellular location">
    <subcellularLocation>
        <location evidence="1">Membrane</location>
    </subcellularLocation>
</comment>
<dbReference type="GO" id="GO:0004252">
    <property type="term" value="F:serine-type endopeptidase activity"/>
    <property type="evidence" value="ECO:0007669"/>
    <property type="project" value="InterPro"/>
</dbReference>
<feature type="transmembrane region" description="Helical" evidence="6">
    <location>
        <begin position="212"/>
        <end position="231"/>
    </location>
</feature>
<reference evidence="8 9" key="2">
    <citation type="journal article" date="2014" name="PLoS Genet.">
        <title>Phylogenetically driven sequencing of extremely halophilic archaea reveals strategies for static and dynamic osmo-response.</title>
        <authorList>
            <person name="Becker E.A."/>
            <person name="Seitzer P.M."/>
            <person name="Tritt A."/>
            <person name="Larsen D."/>
            <person name="Krusor M."/>
            <person name="Yao A.I."/>
            <person name="Wu D."/>
            <person name="Madern D."/>
            <person name="Eisen J.A."/>
            <person name="Darling A.E."/>
            <person name="Facciotti M.T."/>
        </authorList>
    </citation>
    <scope>NUCLEOTIDE SEQUENCE [LARGE SCALE GENOMIC DNA]</scope>
    <source>
        <strain evidence="8 9">AJ5</strain>
    </source>
</reference>
<sequence>MIRRGVSRGGQGLVAIVLVALLAGQLLGQPILLGFVETGSMEPTIETGDGFVAVPSELAGEPEVGDVVVFEAEEIEGGGLTTHRIVEATDRGYVTRGDANPFTDQDSGEPLVQDGQIVATALQVNGDVVTIPSLGTAVMGIGEALERVQRWLAVTFGLRAFLGTTGLAYMLLVVSLVLYAVETIRERRRPDSGSSPDRSRGRGEEVGVDPRLLAGAFALLIVVAATAAMVAPAGTHSYDVVSAEFDSDRPLVIERGTTAEIPYAIGNGGFVPVVTYLEPGGQGVDTERGPTVVGPRETAETTVSITAPDETGYYPTYVTEHRYLYVLPLPVLDALYALHPWLPFVAVVSLLGGGVYLLGHALLGPGDPRARRERTRRRRATDRRQHRRGTDTTYSRTPRENT</sequence>
<dbReference type="Proteomes" id="UP000011555">
    <property type="component" value="Unassembled WGS sequence"/>
</dbReference>
<keyword evidence="3 6" id="KW-1133">Transmembrane helix</keyword>
<accession>M0M0Y0</accession>
<dbReference type="Proteomes" id="UP000186547">
    <property type="component" value="Chromosome"/>
</dbReference>
<dbReference type="PATRIC" id="fig|358396.7.peg.56"/>
<feature type="transmembrane region" description="Helical" evidence="6">
    <location>
        <begin position="160"/>
        <end position="181"/>
    </location>
</feature>
<dbReference type="EMBL" id="CP019285">
    <property type="protein sequence ID" value="APW97415.1"/>
    <property type="molecule type" value="Genomic_DNA"/>
</dbReference>
<dbReference type="AlphaFoldDB" id="M0M0Y0"/>
<dbReference type="RefSeq" id="WP_007139818.1">
    <property type="nucleotide sequence ID" value="NZ_AOLZ01000002.1"/>
</dbReference>
<evidence type="ECO:0000256" key="5">
    <source>
        <dbReference type="SAM" id="MobiDB-lite"/>
    </source>
</evidence>
<evidence type="ECO:0000256" key="1">
    <source>
        <dbReference type="ARBA" id="ARBA00004370"/>
    </source>
</evidence>
<dbReference type="SUPFAM" id="SSF51306">
    <property type="entry name" value="LexA/Signal peptidase"/>
    <property type="match status" value="1"/>
</dbReference>
<keyword evidence="4 6" id="KW-0472">Membrane</keyword>
<dbReference type="CDD" id="cd06530">
    <property type="entry name" value="S26_SPase_I"/>
    <property type="match status" value="1"/>
</dbReference>
<feature type="region of interest" description="Disordered" evidence="5">
    <location>
        <begin position="367"/>
        <end position="402"/>
    </location>
</feature>
<evidence type="ECO:0000313" key="8">
    <source>
        <dbReference type="EMBL" id="EMA38289.1"/>
    </source>
</evidence>
<evidence type="ECO:0000313" key="9">
    <source>
        <dbReference type="Proteomes" id="UP000011555"/>
    </source>
</evidence>
<protein>
    <submittedName>
        <fullName evidence="8">Peptidase S26B, signal peptidase</fullName>
    </submittedName>
    <submittedName>
        <fullName evidence="7">S26 family signal peptidase</fullName>
    </submittedName>
</protein>
<evidence type="ECO:0000256" key="2">
    <source>
        <dbReference type="ARBA" id="ARBA00022692"/>
    </source>
</evidence>
<dbReference type="eggNOG" id="arCOG01740">
    <property type="taxonomic scope" value="Archaea"/>
</dbReference>
<organism evidence="8 9">
    <name type="scientific">Natronobacterium lacisalsi AJ5</name>
    <dbReference type="NCBI Taxonomy" id="358396"/>
    <lineage>
        <taxon>Archaea</taxon>
        <taxon>Methanobacteriati</taxon>
        <taxon>Methanobacteriota</taxon>
        <taxon>Stenosarchaea group</taxon>
        <taxon>Halobacteria</taxon>
        <taxon>Halobacteriales</taxon>
        <taxon>Natrialbaceae</taxon>
        <taxon>Natronobacterium</taxon>
    </lineage>
</organism>
<keyword evidence="9" id="KW-1185">Reference proteome</keyword>
<name>M0M0Y0_NATLA</name>
<evidence type="ECO:0000313" key="7">
    <source>
        <dbReference type="EMBL" id="APW97415.1"/>
    </source>
</evidence>
<reference evidence="7" key="3">
    <citation type="submission" date="2017-01" db="EMBL/GenBank/DDBJ databases">
        <authorList>
            <person name="Mah S.A."/>
            <person name="Swanson W.J."/>
            <person name="Moy G.W."/>
            <person name="Vacquier V.D."/>
        </authorList>
    </citation>
    <scope>NUCLEOTIDE SEQUENCE</scope>
    <source>
        <strain evidence="7">AJ5</strain>
    </source>
</reference>
<reference evidence="7 10" key="1">
    <citation type="journal article" date="2011" name="J. Bacteriol.">
        <title>Genome sequence of Halobiforma lacisalsi AJ5, an extremely halophilic archaeon which harbors a bop gene.</title>
        <authorList>
            <person name="Jiang X."/>
            <person name="Wang S."/>
            <person name="Cheng H."/>
            <person name="Huo Y."/>
            <person name="Zhang X."/>
            <person name="Zhu X."/>
            <person name="Han X."/>
            <person name="Ni P."/>
            <person name="Wu M."/>
        </authorList>
    </citation>
    <scope>NUCLEOTIDE SEQUENCE [LARGE SCALE GENOMIC DNA]</scope>
    <source>
        <strain evidence="7 10">AJ5</strain>
    </source>
</reference>
<dbReference type="GO" id="GO:0006465">
    <property type="term" value="P:signal peptide processing"/>
    <property type="evidence" value="ECO:0007669"/>
    <property type="project" value="InterPro"/>
</dbReference>
<dbReference type="InterPro" id="IPR019533">
    <property type="entry name" value="Peptidase_S26"/>
</dbReference>
<keyword evidence="2 6" id="KW-0812">Transmembrane</keyword>
<dbReference type="NCBIfam" id="TIGR02228">
    <property type="entry name" value="sigpep_I_arch"/>
    <property type="match status" value="1"/>
</dbReference>
<proteinExistence type="predicted"/>
<dbReference type="EMBL" id="AOLZ01000002">
    <property type="protein sequence ID" value="EMA38289.1"/>
    <property type="molecule type" value="Genomic_DNA"/>
</dbReference>
<dbReference type="InterPro" id="IPR001733">
    <property type="entry name" value="Peptidase_S26B"/>
</dbReference>
<feature type="compositionally biased region" description="Basic residues" evidence="5">
    <location>
        <begin position="371"/>
        <end position="387"/>
    </location>
</feature>
<evidence type="ECO:0000256" key="3">
    <source>
        <dbReference type="ARBA" id="ARBA00022989"/>
    </source>
</evidence>
<dbReference type="STRING" id="358396.CHINAEXTREME_06355"/>
<dbReference type="GeneID" id="30920729"/>
<dbReference type="GO" id="GO:0016020">
    <property type="term" value="C:membrane"/>
    <property type="evidence" value="ECO:0007669"/>
    <property type="project" value="UniProtKB-SubCell"/>
</dbReference>
<dbReference type="InterPro" id="IPR036286">
    <property type="entry name" value="LexA/Signal_pep-like_sf"/>
</dbReference>